<accession>A0ABX7MCI7</accession>
<gene>
    <name evidence="1" type="ORF">JY500_07365</name>
</gene>
<name>A0ABX7MCI7_9RHOO</name>
<keyword evidence="2" id="KW-1185">Reference proteome</keyword>
<evidence type="ECO:0000313" key="2">
    <source>
        <dbReference type="Proteomes" id="UP000663570"/>
    </source>
</evidence>
<proteinExistence type="predicted"/>
<dbReference type="Proteomes" id="UP000663570">
    <property type="component" value="Chromosome"/>
</dbReference>
<protein>
    <submittedName>
        <fullName evidence="1">Uncharacterized protein</fullName>
    </submittedName>
</protein>
<sequence length="166" mass="17247">MLLQIGECESRVVAGTADAARDHWSLPLGAGAIGGQPFRHDPPAPIDLENAIAVVEDALVPLAKAWTRPAALLVSGESVGPLVTQLSAGQSEASVTRDAVENLFQMMVARASLGVAGGGEASSERVSPSTLLILREFLHHLGFDAAHLVPRLSGPAPHGQSDLPRI</sequence>
<organism evidence="1 2">
    <name type="scientific">Niveibacterium microcysteis</name>
    <dbReference type="NCBI Taxonomy" id="2811415"/>
    <lineage>
        <taxon>Bacteria</taxon>
        <taxon>Pseudomonadati</taxon>
        <taxon>Pseudomonadota</taxon>
        <taxon>Betaproteobacteria</taxon>
        <taxon>Rhodocyclales</taxon>
        <taxon>Rhodocyclaceae</taxon>
        <taxon>Niveibacterium</taxon>
    </lineage>
</organism>
<reference evidence="1 2" key="1">
    <citation type="submission" date="2021-02" db="EMBL/GenBank/DDBJ databases">
        <title>Niveibacterium changnyeongensis HC41.</title>
        <authorList>
            <person name="Kang M."/>
        </authorList>
    </citation>
    <scope>NUCLEOTIDE SEQUENCE [LARGE SCALE GENOMIC DNA]</scope>
    <source>
        <strain evidence="1 2">HC41</strain>
    </source>
</reference>
<evidence type="ECO:0000313" key="1">
    <source>
        <dbReference type="EMBL" id="QSI78424.1"/>
    </source>
</evidence>
<dbReference type="Gene3D" id="3.30.420.150">
    <property type="entry name" value="Exopolyphosphatase. Domain 2"/>
    <property type="match status" value="1"/>
</dbReference>
<dbReference type="RefSeq" id="WP_206255777.1">
    <property type="nucleotide sequence ID" value="NZ_CP071060.1"/>
</dbReference>
<dbReference type="EMBL" id="CP071060">
    <property type="protein sequence ID" value="QSI78424.1"/>
    <property type="molecule type" value="Genomic_DNA"/>
</dbReference>